<dbReference type="InterPro" id="IPR000863">
    <property type="entry name" value="Sulfotransferase_dom"/>
</dbReference>
<organism evidence="4 5">
    <name type="scientific">Acrobeloides nanus</name>
    <dbReference type="NCBI Taxonomy" id="290746"/>
    <lineage>
        <taxon>Eukaryota</taxon>
        <taxon>Metazoa</taxon>
        <taxon>Ecdysozoa</taxon>
        <taxon>Nematoda</taxon>
        <taxon>Chromadorea</taxon>
        <taxon>Rhabditida</taxon>
        <taxon>Tylenchina</taxon>
        <taxon>Cephalobomorpha</taxon>
        <taxon>Cephaloboidea</taxon>
        <taxon>Cephalobidae</taxon>
        <taxon>Acrobeloides</taxon>
    </lineage>
</organism>
<dbReference type="Pfam" id="PF00685">
    <property type="entry name" value="Sulfotransfer_1"/>
    <property type="match status" value="1"/>
</dbReference>
<keyword evidence="2" id="KW-0808">Transferase</keyword>
<dbReference type="PANTHER" id="PTHR11783">
    <property type="entry name" value="SULFOTRANSFERASE SULT"/>
    <property type="match status" value="1"/>
</dbReference>
<dbReference type="Gene3D" id="3.40.50.300">
    <property type="entry name" value="P-loop containing nucleotide triphosphate hydrolases"/>
    <property type="match status" value="1"/>
</dbReference>
<protein>
    <submittedName>
        <fullName evidence="5">Sulfotransferase domain-containing protein</fullName>
    </submittedName>
</protein>
<evidence type="ECO:0000256" key="1">
    <source>
        <dbReference type="ARBA" id="ARBA00005771"/>
    </source>
</evidence>
<reference evidence="5" key="1">
    <citation type="submission" date="2022-11" db="UniProtKB">
        <authorList>
            <consortium name="WormBaseParasite"/>
        </authorList>
    </citation>
    <scope>IDENTIFICATION</scope>
</reference>
<comment type="similarity">
    <text evidence="1">Belongs to the sulfotransferase 1 family.</text>
</comment>
<proteinExistence type="inferred from homology"/>
<evidence type="ECO:0000313" key="5">
    <source>
        <dbReference type="WBParaSite" id="ACRNAN_scaffold2414.g16638.t1"/>
    </source>
</evidence>
<dbReference type="SUPFAM" id="SSF52540">
    <property type="entry name" value="P-loop containing nucleoside triphosphate hydrolases"/>
    <property type="match status" value="1"/>
</dbReference>
<accession>A0A914DDT6</accession>
<keyword evidence="4" id="KW-1185">Reference proteome</keyword>
<sequence length="227" mass="26311">MLNLYKNLPNGVVQFPGHPKAYLVDGFLLPLVPEPAEEKLKTPQRLKYHETDVIVCTYPKSGTYWTNFICAQLLGKADFISDSGEEGHTLSRIVPQMDVWPVEYYENLPQPRIIYSHLPMCYMAVNEKPKYIVVMRNPKDVLVSFYFHIRSMEPIYNYADGKLDEFFEVFMNGCLSYGSYFNKLLDSLKYYGKPNFLFIKTRNDGSPKDICEIIFSEKGKWAIGEII</sequence>
<dbReference type="InterPro" id="IPR027417">
    <property type="entry name" value="P-loop_NTPase"/>
</dbReference>
<name>A0A914DDT6_9BILA</name>
<dbReference type="GO" id="GO:0008146">
    <property type="term" value="F:sulfotransferase activity"/>
    <property type="evidence" value="ECO:0007669"/>
    <property type="project" value="InterPro"/>
</dbReference>
<dbReference type="WBParaSite" id="ACRNAN_scaffold2414.g16638.t1">
    <property type="protein sequence ID" value="ACRNAN_scaffold2414.g16638.t1"/>
    <property type="gene ID" value="ACRNAN_scaffold2414.g16638"/>
</dbReference>
<dbReference type="AlphaFoldDB" id="A0A914DDT6"/>
<dbReference type="Proteomes" id="UP000887540">
    <property type="component" value="Unplaced"/>
</dbReference>
<evidence type="ECO:0000256" key="2">
    <source>
        <dbReference type="ARBA" id="ARBA00022679"/>
    </source>
</evidence>
<feature type="domain" description="Sulfotransferase" evidence="3">
    <location>
        <begin position="51"/>
        <end position="200"/>
    </location>
</feature>
<evidence type="ECO:0000259" key="3">
    <source>
        <dbReference type="Pfam" id="PF00685"/>
    </source>
</evidence>
<evidence type="ECO:0000313" key="4">
    <source>
        <dbReference type="Proteomes" id="UP000887540"/>
    </source>
</evidence>